<organism evidence="2 3">
    <name type="scientific">Harryflintia acetispora</name>
    <dbReference type="NCBI Taxonomy" id="1849041"/>
    <lineage>
        <taxon>Bacteria</taxon>
        <taxon>Bacillati</taxon>
        <taxon>Bacillota</taxon>
        <taxon>Clostridia</taxon>
        <taxon>Eubacteriales</taxon>
        <taxon>Oscillospiraceae</taxon>
        <taxon>Harryflintia</taxon>
    </lineage>
</organism>
<reference evidence="2 3" key="1">
    <citation type="submission" date="2019-03" db="EMBL/GenBank/DDBJ databases">
        <title>Genomic Encyclopedia of Type Strains, Phase IV (KMG-IV): sequencing the most valuable type-strain genomes for metagenomic binning, comparative biology and taxonomic classification.</title>
        <authorList>
            <person name="Goeker M."/>
        </authorList>
    </citation>
    <scope>NUCLEOTIDE SEQUENCE [LARGE SCALE GENOMIC DNA]</scope>
    <source>
        <strain evidence="2 3">DSM 100433</strain>
    </source>
</reference>
<dbReference type="AlphaFoldDB" id="A0A9X8Y799"/>
<dbReference type="Proteomes" id="UP000294682">
    <property type="component" value="Unassembled WGS sequence"/>
</dbReference>
<sequence length="407" mass="46495">MLIYILNLVLILALAWPLCIHKPTPKKKLCYLAVTFGALFLLAALRQGIGNDYDTYIEIYQRIGATPVSQLWAMPEEKGYVLLCKLLSLISMDTVFLYAVMALLCLVPVAWFIYRYSPNVWLSTWLYVTLTFFYGTMNFVRQNLAVAILLLGFPLLRRRKIPAALCYAGVILLACTFHKSAIIMLPILLVCYIPLKKWVLGTYAGLALALYVTSGYIIDFITDYIYTQYKGKIYLELGFGFHFLIVPALILLLALCTQKKVTERYPDGGLMVNMMLYSFLIWLFITKHFVLERFSLYVYIFVLLAVPMACETFAPDNAMMEKYQSLREELRQARSLGGKSPKLKSLSRQFGAMKETVALQQVYYWCVVGAVLVATFCYQVFGMYDGTNGFHGVFPYHSFVGFLERLP</sequence>
<feature type="transmembrane region" description="Helical" evidence="1">
    <location>
        <begin position="233"/>
        <end position="255"/>
    </location>
</feature>
<feature type="transmembrane region" description="Helical" evidence="1">
    <location>
        <begin position="362"/>
        <end position="381"/>
    </location>
</feature>
<feature type="transmembrane region" description="Helical" evidence="1">
    <location>
        <begin position="95"/>
        <end position="114"/>
    </location>
</feature>
<name>A0A9X8Y799_9FIRM</name>
<keyword evidence="3" id="KW-1185">Reference proteome</keyword>
<feature type="transmembrane region" description="Helical" evidence="1">
    <location>
        <begin position="296"/>
        <end position="314"/>
    </location>
</feature>
<evidence type="ECO:0000313" key="2">
    <source>
        <dbReference type="EMBL" id="TCL41544.1"/>
    </source>
</evidence>
<feature type="transmembrane region" description="Helical" evidence="1">
    <location>
        <begin position="126"/>
        <end position="153"/>
    </location>
</feature>
<evidence type="ECO:0000313" key="3">
    <source>
        <dbReference type="Proteomes" id="UP000294682"/>
    </source>
</evidence>
<gene>
    <name evidence="2" type="ORF">EDD78_11317</name>
</gene>
<accession>A0A9X8Y799</accession>
<dbReference type="EMBL" id="SLUK01000013">
    <property type="protein sequence ID" value="TCL41544.1"/>
    <property type="molecule type" value="Genomic_DNA"/>
</dbReference>
<comment type="caution">
    <text evidence="2">The sequence shown here is derived from an EMBL/GenBank/DDBJ whole genome shotgun (WGS) entry which is preliminary data.</text>
</comment>
<dbReference type="RefSeq" id="WP_159448882.1">
    <property type="nucleotide sequence ID" value="NZ_SLUK01000013.1"/>
</dbReference>
<feature type="transmembrane region" description="Helical" evidence="1">
    <location>
        <begin position="165"/>
        <end position="195"/>
    </location>
</feature>
<keyword evidence="1" id="KW-0812">Transmembrane</keyword>
<keyword evidence="1" id="KW-1133">Transmembrane helix</keyword>
<keyword evidence="1" id="KW-0472">Membrane</keyword>
<proteinExistence type="predicted"/>
<dbReference type="InterPro" id="IPR049458">
    <property type="entry name" value="EpsG-like"/>
</dbReference>
<evidence type="ECO:0000256" key="1">
    <source>
        <dbReference type="SAM" id="Phobius"/>
    </source>
</evidence>
<feature type="transmembrane region" description="Helical" evidence="1">
    <location>
        <begin position="31"/>
        <end position="49"/>
    </location>
</feature>
<protein>
    <submittedName>
        <fullName evidence="2">EpsG-like putative glucosyltransferase</fullName>
    </submittedName>
</protein>
<feature type="transmembrane region" description="Helical" evidence="1">
    <location>
        <begin position="267"/>
        <end position="284"/>
    </location>
</feature>
<feature type="transmembrane region" description="Helical" evidence="1">
    <location>
        <begin position="201"/>
        <end position="221"/>
    </location>
</feature>
<dbReference type="Pfam" id="PF14897">
    <property type="entry name" value="EpsG"/>
    <property type="match status" value="1"/>
</dbReference>